<dbReference type="Proteomes" id="UP000663828">
    <property type="component" value="Unassembled WGS sequence"/>
</dbReference>
<dbReference type="EMBL" id="CAJNOJ010000098">
    <property type="protein sequence ID" value="CAF1102936.1"/>
    <property type="molecule type" value="Genomic_DNA"/>
</dbReference>
<protein>
    <submittedName>
        <fullName evidence="2">Uncharacterized protein</fullName>
    </submittedName>
</protein>
<proteinExistence type="predicted"/>
<reference evidence="2" key="1">
    <citation type="submission" date="2021-02" db="EMBL/GenBank/DDBJ databases">
        <authorList>
            <person name="Nowell W R."/>
        </authorList>
    </citation>
    <scope>NUCLEOTIDE SEQUENCE</scope>
</reference>
<evidence type="ECO:0000313" key="2">
    <source>
        <dbReference type="EMBL" id="CAF1102936.1"/>
    </source>
</evidence>
<dbReference type="AlphaFoldDB" id="A0A814PCU8"/>
<gene>
    <name evidence="2" type="ORF">EDS130_LOCUS20085</name>
    <name evidence="3" type="ORF">XAT740_LOCUS35366</name>
</gene>
<name>A0A814PCU8_ADIRI</name>
<evidence type="ECO:0000256" key="1">
    <source>
        <dbReference type="SAM" id="SignalP"/>
    </source>
</evidence>
<comment type="caution">
    <text evidence="2">The sequence shown here is derived from an EMBL/GenBank/DDBJ whole genome shotgun (WGS) entry which is preliminary data.</text>
</comment>
<feature type="chain" id="PRO_5036410603" evidence="1">
    <location>
        <begin position="20"/>
        <end position="162"/>
    </location>
</feature>
<dbReference type="OrthoDB" id="10044791at2759"/>
<evidence type="ECO:0000313" key="4">
    <source>
        <dbReference type="Proteomes" id="UP000663828"/>
    </source>
</evidence>
<evidence type="ECO:0000313" key="5">
    <source>
        <dbReference type="Proteomes" id="UP000663852"/>
    </source>
</evidence>
<keyword evidence="1" id="KW-0732">Signal</keyword>
<sequence>MVYLTILFTFATLWTTTQSQTWAGIYQMNTTCITSTCCCLVNDIVLTRPSLNILAFNATLSGQCFGLPSITSSIGYPVGYSLSLSISIVTLTVLLSNDSNTLTAVNPLISQCTGRAVRKTALVAGSTTASVGTATSSDALHHRVDMIILLCFVLLHCMRKCW</sequence>
<dbReference type="EMBL" id="CAJNOR010003537">
    <property type="protein sequence ID" value="CAF1423567.1"/>
    <property type="molecule type" value="Genomic_DNA"/>
</dbReference>
<organism evidence="2 5">
    <name type="scientific">Adineta ricciae</name>
    <name type="common">Rotifer</name>
    <dbReference type="NCBI Taxonomy" id="249248"/>
    <lineage>
        <taxon>Eukaryota</taxon>
        <taxon>Metazoa</taxon>
        <taxon>Spiralia</taxon>
        <taxon>Gnathifera</taxon>
        <taxon>Rotifera</taxon>
        <taxon>Eurotatoria</taxon>
        <taxon>Bdelloidea</taxon>
        <taxon>Adinetida</taxon>
        <taxon>Adinetidae</taxon>
        <taxon>Adineta</taxon>
    </lineage>
</organism>
<accession>A0A814PCU8</accession>
<feature type="signal peptide" evidence="1">
    <location>
        <begin position="1"/>
        <end position="19"/>
    </location>
</feature>
<evidence type="ECO:0000313" key="3">
    <source>
        <dbReference type="EMBL" id="CAF1423567.1"/>
    </source>
</evidence>
<dbReference type="Proteomes" id="UP000663852">
    <property type="component" value="Unassembled WGS sequence"/>
</dbReference>
<keyword evidence="4" id="KW-1185">Reference proteome</keyword>